<feature type="compositionally biased region" description="Basic and acidic residues" evidence="8">
    <location>
        <begin position="291"/>
        <end position="304"/>
    </location>
</feature>
<keyword evidence="10" id="KW-1185">Reference proteome</keyword>
<dbReference type="GO" id="GO:0005634">
    <property type="term" value="C:nucleus"/>
    <property type="evidence" value="ECO:0007669"/>
    <property type="project" value="UniProtKB-SubCell"/>
</dbReference>
<comment type="similarity">
    <text evidence="1 7">Belongs to the GPN-loop GTPase family.</text>
</comment>
<comment type="subcellular location">
    <subcellularLocation>
        <location evidence="7">Cytoplasm</location>
    </subcellularLocation>
    <subcellularLocation>
        <location evidence="7">Nucleus</location>
    </subcellularLocation>
</comment>
<evidence type="ECO:0000313" key="10">
    <source>
        <dbReference type="Proteomes" id="UP000094285"/>
    </source>
</evidence>
<dbReference type="EMBL" id="KV453909">
    <property type="protein sequence ID" value="ODV82081.1"/>
    <property type="molecule type" value="Genomic_DNA"/>
</dbReference>
<dbReference type="InterPro" id="IPR030230">
    <property type="entry name" value="Gpn1/Npa3/XAB1"/>
</dbReference>
<keyword evidence="5 7" id="KW-0378">Hydrolase</keyword>
<dbReference type="GO" id="GO:0003924">
    <property type="term" value="F:GTPase activity"/>
    <property type="evidence" value="ECO:0007669"/>
    <property type="project" value="EnsemblFungi"/>
</dbReference>
<evidence type="ECO:0000256" key="2">
    <source>
        <dbReference type="ARBA" id="ARBA00022490"/>
    </source>
</evidence>
<name>A0A1E4SRF1_9ASCO</name>
<dbReference type="SUPFAM" id="SSF52540">
    <property type="entry name" value="P-loop containing nucleoside triphosphate hydrolases"/>
    <property type="match status" value="1"/>
</dbReference>
<evidence type="ECO:0000256" key="6">
    <source>
        <dbReference type="ARBA" id="ARBA00023134"/>
    </source>
</evidence>
<accession>A0A1E4SRF1</accession>
<evidence type="ECO:0000256" key="7">
    <source>
        <dbReference type="RuleBase" id="RU365059"/>
    </source>
</evidence>
<comment type="subunit">
    <text evidence="7">Binds to RNA polymerase II.</text>
</comment>
<dbReference type="GeneID" id="30981344"/>
<evidence type="ECO:0000256" key="5">
    <source>
        <dbReference type="ARBA" id="ARBA00022801"/>
    </source>
</evidence>
<keyword evidence="3" id="KW-0597">Phosphoprotein</keyword>
<keyword evidence="6 7" id="KW-0342">GTP-binding</keyword>
<evidence type="ECO:0000313" key="9">
    <source>
        <dbReference type="EMBL" id="ODV82081.1"/>
    </source>
</evidence>
<dbReference type="EC" id="3.6.5.-" evidence="7"/>
<dbReference type="InterPro" id="IPR004130">
    <property type="entry name" value="Gpn"/>
</dbReference>
<dbReference type="GO" id="GO:0006606">
    <property type="term" value="P:protein import into nucleus"/>
    <property type="evidence" value="ECO:0007669"/>
    <property type="project" value="EnsemblFungi"/>
</dbReference>
<evidence type="ECO:0000256" key="3">
    <source>
        <dbReference type="ARBA" id="ARBA00022553"/>
    </source>
</evidence>
<proteinExistence type="inferred from homology"/>
<feature type="region of interest" description="Disordered" evidence="8">
    <location>
        <begin position="274"/>
        <end position="348"/>
    </location>
</feature>
<feature type="compositionally biased region" description="Basic and acidic residues" evidence="8">
    <location>
        <begin position="329"/>
        <end position="348"/>
    </location>
</feature>
<dbReference type="RefSeq" id="XP_020067203.1">
    <property type="nucleotide sequence ID" value="XM_020207207.1"/>
</dbReference>
<dbReference type="Gene3D" id="3.40.50.300">
    <property type="entry name" value="P-loop containing nucleotide triphosphate hydrolases"/>
    <property type="match status" value="1"/>
</dbReference>
<evidence type="ECO:0000256" key="8">
    <source>
        <dbReference type="SAM" id="MobiDB-lite"/>
    </source>
</evidence>
<evidence type="ECO:0000256" key="4">
    <source>
        <dbReference type="ARBA" id="ARBA00022741"/>
    </source>
</evidence>
<keyword evidence="2 7" id="KW-0963">Cytoplasm</keyword>
<dbReference type="InterPro" id="IPR027417">
    <property type="entry name" value="P-loop_NTPase"/>
</dbReference>
<protein>
    <recommendedName>
        <fullName evidence="7">GPN-loop GTPase</fullName>
        <ecNumber evidence="7">3.6.5.-</ecNumber>
    </recommendedName>
</protein>
<dbReference type="PANTHER" id="PTHR21231">
    <property type="entry name" value="XPA-BINDING PROTEIN 1-RELATED"/>
    <property type="match status" value="1"/>
</dbReference>
<dbReference type="Pfam" id="PF03029">
    <property type="entry name" value="ATP_bind_1"/>
    <property type="match status" value="1"/>
</dbReference>
<reference evidence="10" key="1">
    <citation type="submission" date="2016-05" db="EMBL/GenBank/DDBJ databases">
        <title>Comparative genomics of biotechnologically important yeasts.</title>
        <authorList>
            <consortium name="DOE Joint Genome Institute"/>
            <person name="Riley R."/>
            <person name="Haridas S."/>
            <person name="Wolfe K.H."/>
            <person name="Lopes M.R."/>
            <person name="Hittinger C.T."/>
            <person name="Goker M."/>
            <person name="Salamov A."/>
            <person name="Wisecaver J."/>
            <person name="Long T.M."/>
            <person name="Aerts A.L."/>
            <person name="Barry K."/>
            <person name="Choi C."/>
            <person name="Clum A."/>
            <person name="Coughlan A.Y."/>
            <person name="Deshpande S."/>
            <person name="Douglass A.P."/>
            <person name="Hanson S.J."/>
            <person name="Klenk H.-P."/>
            <person name="Labutti K."/>
            <person name="Lapidus A."/>
            <person name="Lindquist E."/>
            <person name="Lipzen A."/>
            <person name="Meier-Kolthoff J.P."/>
            <person name="Ohm R.A."/>
            <person name="Otillar R.P."/>
            <person name="Pangilinan J."/>
            <person name="Peng Y."/>
            <person name="Rokas A."/>
            <person name="Rosa C.A."/>
            <person name="Scheuner C."/>
            <person name="Sibirny A.A."/>
            <person name="Slot J.C."/>
            <person name="Stielow J.B."/>
            <person name="Sun H."/>
            <person name="Kurtzman C.P."/>
            <person name="Blackwell M."/>
            <person name="Grigoriev I.V."/>
            <person name="Jeffries T.W."/>
        </authorList>
    </citation>
    <scope>NUCLEOTIDE SEQUENCE [LARGE SCALE GENOMIC DNA]</scope>
    <source>
        <strain evidence="10">NRRL Y-17324</strain>
    </source>
</reference>
<gene>
    <name evidence="9" type="ORF">CANTADRAFT_24753</name>
</gene>
<evidence type="ECO:0000256" key="1">
    <source>
        <dbReference type="ARBA" id="ARBA00005290"/>
    </source>
</evidence>
<feature type="compositionally biased region" description="Acidic residues" evidence="8">
    <location>
        <begin position="307"/>
        <end position="328"/>
    </location>
</feature>
<dbReference type="GO" id="GO:0005525">
    <property type="term" value="F:GTP binding"/>
    <property type="evidence" value="ECO:0007669"/>
    <property type="project" value="UniProtKB-KW"/>
</dbReference>
<keyword evidence="4 7" id="KW-0547">Nucleotide-binding</keyword>
<dbReference type="GO" id="GO:0016887">
    <property type="term" value="F:ATP hydrolysis activity"/>
    <property type="evidence" value="ECO:0007669"/>
    <property type="project" value="EnsemblFungi"/>
</dbReference>
<sequence>MAPSTVICIGMAGSGKTTFMQRLNAHLHSKKTPPYVINLDPAVLKVPFGANIDIRDSVKYKKVMEEYNLGPNGAIVTSLNLFSTKIDQVIKLAEKRSDKVQNIIIDTPGQIECFIWSASGSIITEAFASTFPTVIAYIVDTPRNSSPTTFISNMLYACSILYKTKLPMIIVFNKTDVKKADFAKEWMTDFEAFQLALKQDQDLNGEDGTSSGYMSSLVNSMSLMLEEFYSQLDVVGVSSYTGEGFDEFLDAIDNKVEEYNEFYKAERERILKKKEDDEKKRQAASLSNLMKDMDIKDKDKKPQDSEVLSDYESDEYQGELARDEDEPEREYTFPEDRNSEINERTDPDLQARYQAAFESTAKTASSKTAETIAAYINRLN</sequence>
<dbReference type="STRING" id="984487.A0A1E4SRF1"/>
<dbReference type="OrthoDB" id="243313at2759"/>
<dbReference type="AlphaFoldDB" id="A0A1E4SRF1"/>
<dbReference type="GO" id="GO:0005737">
    <property type="term" value="C:cytoplasm"/>
    <property type="evidence" value="ECO:0007669"/>
    <property type="project" value="UniProtKB-SubCell"/>
</dbReference>
<dbReference type="FunFam" id="3.40.50.300:FF:000579">
    <property type="entry name" value="GPN-loop GTPase"/>
    <property type="match status" value="1"/>
</dbReference>
<dbReference type="Proteomes" id="UP000094285">
    <property type="component" value="Unassembled WGS sequence"/>
</dbReference>
<dbReference type="GO" id="GO:0007064">
    <property type="term" value="P:mitotic sister chromatid cohesion"/>
    <property type="evidence" value="ECO:0007669"/>
    <property type="project" value="EnsemblFungi"/>
</dbReference>
<organism evidence="9 10">
    <name type="scientific">Suhomyces tanzawaensis NRRL Y-17324</name>
    <dbReference type="NCBI Taxonomy" id="984487"/>
    <lineage>
        <taxon>Eukaryota</taxon>
        <taxon>Fungi</taxon>
        <taxon>Dikarya</taxon>
        <taxon>Ascomycota</taxon>
        <taxon>Saccharomycotina</taxon>
        <taxon>Pichiomycetes</taxon>
        <taxon>Debaryomycetaceae</taxon>
        <taxon>Suhomyces</taxon>
    </lineage>
</organism>
<dbReference type="PANTHER" id="PTHR21231:SF8">
    <property type="entry name" value="GPN-LOOP GTPASE 1"/>
    <property type="match status" value="1"/>
</dbReference>
<dbReference type="CDD" id="cd17870">
    <property type="entry name" value="GPN1"/>
    <property type="match status" value="1"/>
</dbReference>
<comment type="function">
    <text evidence="7">Small GTPase required for proper nuclear import of RNA polymerase II (RNAPII). May act at an RNAP assembly step prior to nuclear import.</text>
</comment>